<protein>
    <recommendedName>
        <fullName evidence="4">Serine-threonine/tyrosine-protein kinase catalytic domain-containing protein</fullName>
    </recommendedName>
</protein>
<feature type="compositionally biased region" description="Polar residues" evidence="1">
    <location>
        <begin position="113"/>
        <end position="132"/>
    </location>
</feature>
<dbReference type="InterPro" id="IPR050994">
    <property type="entry name" value="At_inactive_RLKs"/>
</dbReference>
<dbReference type="InterPro" id="IPR011009">
    <property type="entry name" value="Kinase-like_dom_sf"/>
</dbReference>
<evidence type="ECO:0000256" key="1">
    <source>
        <dbReference type="SAM" id="MobiDB-lite"/>
    </source>
</evidence>
<sequence>MVLLRLLRFQLQYNAWLAFDGKDLNLHSPTRCECVDLCNWVHRAVREEWTAEIFDMEITMHRTASSGMLRLLQIAMRCYDPSPDKRPGMREIVRELDNIRVTESEVEEEGSSLDQSLTDESVSVTALPTRFN</sequence>
<dbReference type="Proteomes" id="UP000315295">
    <property type="component" value="Unassembled WGS sequence"/>
</dbReference>
<keyword evidence="3" id="KW-1185">Reference proteome</keyword>
<dbReference type="AlphaFoldDB" id="A0A540NG67"/>
<dbReference type="EMBL" id="VIEB01000049">
    <property type="protein sequence ID" value="TQE10035.1"/>
    <property type="molecule type" value="Genomic_DNA"/>
</dbReference>
<organism evidence="2 3">
    <name type="scientific">Malus baccata</name>
    <name type="common">Siberian crab apple</name>
    <name type="synonym">Pyrus baccata</name>
    <dbReference type="NCBI Taxonomy" id="106549"/>
    <lineage>
        <taxon>Eukaryota</taxon>
        <taxon>Viridiplantae</taxon>
        <taxon>Streptophyta</taxon>
        <taxon>Embryophyta</taxon>
        <taxon>Tracheophyta</taxon>
        <taxon>Spermatophyta</taxon>
        <taxon>Magnoliopsida</taxon>
        <taxon>eudicotyledons</taxon>
        <taxon>Gunneridae</taxon>
        <taxon>Pentapetalae</taxon>
        <taxon>rosids</taxon>
        <taxon>fabids</taxon>
        <taxon>Rosales</taxon>
        <taxon>Rosaceae</taxon>
        <taxon>Amygdaloideae</taxon>
        <taxon>Maleae</taxon>
        <taxon>Malus</taxon>
    </lineage>
</organism>
<evidence type="ECO:0000313" key="3">
    <source>
        <dbReference type="Proteomes" id="UP000315295"/>
    </source>
</evidence>
<comment type="caution">
    <text evidence="2">The sequence shown here is derived from an EMBL/GenBank/DDBJ whole genome shotgun (WGS) entry which is preliminary data.</text>
</comment>
<dbReference type="SUPFAM" id="SSF56112">
    <property type="entry name" value="Protein kinase-like (PK-like)"/>
    <property type="match status" value="1"/>
</dbReference>
<evidence type="ECO:0000313" key="2">
    <source>
        <dbReference type="EMBL" id="TQE10035.1"/>
    </source>
</evidence>
<dbReference type="Gene3D" id="1.10.510.10">
    <property type="entry name" value="Transferase(Phosphotransferase) domain 1"/>
    <property type="match status" value="1"/>
</dbReference>
<evidence type="ECO:0008006" key="4">
    <source>
        <dbReference type="Google" id="ProtNLM"/>
    </source>
</evidence>
<dbReference type="PANTHER" id="PTHR48010">
    <property type="entry name" value="OS05G0588300 PROTEIN"/>
    <property type="match status" value="1"/>
</dbReference>
<name>A0A540NG67_MALBA</name>
<accession>A0A540NG67</accession>
<proteinExistence type="predicted"/>
<reference evidence="2 3" key="1">
    <citation type="journal article" date="2019" name="G3 (Bethesda)">
        <title>Sequencing of a Wild Apple (Malus baccata) Genome Unravels the Differences Between Cultivated and Wild Apple Species Regarding Disease Resistance and Cold Tolerance.</title>
        <authorList>
            <person name="Chen X."/>
        </authorList>
    </citation>
    <scope>NUCLEOTIDE SEQUENCE [LARGE SCALE GENOMIC DNA]</scope>
    <source>
        <strain evidence="3">cv. Shandingzi</strain>
        <tissue evidence="2">Leaves</tissue>
    </source>
</reference>
<dbReference type="STRING" id="106549.A0A540NG67"/>
<gene>
    <name evidence="2" type="ORF">C1H46_004325</name>
</gene>
<feature type="region of interest" description="Disordered" evidence="1">
    <location>
        <begin position="103"/>
        <end position="132"/>
    </location>
</feature>
<dbReference type="PANTHER" id="PTHR48010:SF52">
    <property type="entry name" value="PROTEIN KINASE DOMAIN-CONTAINING PROTEIN"/>
    <property type="match status" value="1"/>
</dbReference>